<dbReference type="EMBL" id="MH281629">
    <property type="protein sequence ID" value="AYR06311.1"/>
    <property type="molecule type" value="Genomic_DNA"/>
</dbReference>
<reference evidence="1" key="1">
    <citation type="journal article" date="2018" name="Genome Biol. Evol.">
        <title>Mitochondrial and Plastid Genomes from Coralline Red Algae Provide Insights into the Incongruent Evolutionary Histories of Organelles.</title>
        <authorList>
            <person name="Lee J."/>
            <person name="Song H.J."/>
            <person name="In Park S."/>
            <person name="Lee Y.M."/>
            <person name="Jeong S.Y."/>
            <person name="Oh Cho T."/>
            <person name="Kim J.H."/>
            <person name="Choi H.G."/>
            <person name="Choi C.G."/>
            <person name="Nelson W.A."/>
            <person name="Fredericq S."/>
            <person name="Bhattacharya D."/>
            <person name="Su Yoon H."/>
        </authorList>
    </citation>
    <scope>NUCLEOTIDE SEQUENCE</scope>
</reference>
<keyword evidence="1" id="KW-0934">Plastid</keyword>
<evidence type="ECO:0000313" key="1">
    <source>
        <dbReference type="EMBL" id="AYR06311.1"/>
    </source>
</evidence>
<geneLocation type="plastid" evidence="1"/>
<sequence length="471" mass="55309">MLFNLLFVQYKVKKPNYTISTISTPISIKKYRAEPANINNRHFICFATNLDLTGKSVEELANTQLVPNNFFRNFFNSCWQQEVFLSAPTAISEKYASRLKSQNIVSGKTYQKHFIHQFGKALITGRISASITKSSSDTSLLSISPCVKYIWRKGINIKIPTNFKSIISNITNNIGQNKASKHFLSKLNLHKLPLFVLINDFGQMIITEPPDELNFNKTIPDLLYHWYDNSILHQSSNKPVYEGWFFVNSQEAEEYCEYVKQRYPLSQSYKNLRVFASNLETFYKLSRKGYKKVHFHLVPDLSEVGKLVTKYKNYNNIKFSEKQNRGKDYFQGQPIYLIQDGYDKDENEPIKYYYRSSQYGKTTQYQAIFTNYQTAIKAWKVFIKHTPYHKLSGKPNLIVYNLEDFLKDQENIISSTRYPFLFVPSENVYRFIKVDPSHNTKNMLLSMGISYTKLWIQRIFWSLTSRQPYNW</sequence>
<gene>
    <name evidence="1" type="primary">ycf80</name>
</gene>
<protein>
    <submittedName>
        <fullName evidence="1">Uncharacterized protein</fullName>
    </submittedName>
</protein>
<proteinExistence type="predicted"/>
<dbReference type="Gene3D" id="3.40.1350.100">
    <property type="match status" value="1"/>
</dbReference>
<name>A0A3G3MHM4_9FLOR</name>
<dbReference type="AlphaFoldDB" id="A0A3G3MHM4"/>
<accession>A0A3G3MHM4</accession>
<organism evidence="1">
    <name type="scientific">Renouxia sp</name>
    <dbReference type="NCBI Taxonomy" id="2485823"/>
    <lineage>
        <taxon>Eukaryota</taxon>
        <taxon>Rhodophyta</taxon>
        <taxon>Florideophyceae</taxon>
        <taxon>Corallinophycidae</taxon>
        <taxon>Rhodogorgonales</taxon>
        <taxon>Rhodogorgonaceae</taxon>
        <taxon>Renouxia</taxon>
    </lineage>
</organism>